<dbReference type="AlphaFoldDB" id="A0A6A6P5Z2"/>
<evidence type="ECO:0000313" key="2">
    <source>
        <dbReference type="EMBL" id="KAF2459237.1"/>
    </source>
</evidence>
<accession>A0A6A6P5Z2</accession>
<reference evidence="2" key="1">
    <citation type="journal article" date="2020" name="Stud. Mycol.">
        <title>101 Dothideomycetes genomes: a test case for predicting lifestyles and emergence of pathogens.</title>
        <authorList>
            <person name="Haridas S."/>
            <person name="Albert R."/>
            <person name="Binder M."/>
            <person name="Bloem J."/>
            <person name="Labutti K."/>
            <person name="Salamov A."/>
            <person name="Andreopoulos B."/>
            <person name="Baker S."/>
            <person name="Barry K."/>
            <person name="Bills G."/>
            <person name="Bluhm B."/>
            <person name="Cannon C."/>
            <person name="Castanera R."/>
            <person name="Culley D."/>
            <person name="Daum C."/>
            <person name="Ezra D."/>
            <person name="Gonzalez J."/>
            <person name="Henrissat B."/>
            <person name="Kuo A."/>
            <person name="Liang C."/>
            <person name="Lipzen A."/>
            <person name="Lutzoni F."/>
            <person name="Magnuson J."/>
            <person name="Mondo S."/>
            <person name="Nolan M."/>
            <person name="Ohm R."/>
            <person name="Pangilinan J."/>
            <person name="Park H.-J."/>
            <person name="Ramirez L."/>
            <person name="Alfaro M."/>
            <person name="Sun H."/>
            <person name="Tritt A."/>
            <person name="Yoshinaga Y."/>
            <person name="Zwiers L.-H."/>
            <person name="Turgeon B."/>
            <person name="Goodwin S."/>
            <person name="Spatafora J."/>
            <person name="Crous P."/>
            <person name="Grigoriev I."/>
        </authorList>
    </citation>
    <scope>NUCLEOTIDE SEQUENCE</scope>
    <source>
        <strain evidence="2">ATCC 16933</strain>
    </source>
</reference>
<feature type="signal peptide" evidence="1">
    <location>
        <begin position="1"/>
        <end position="21"/>
    </location>
</feature>
<dbReference type="Proteomes" id="UP000799766">
    <property type="component" value="Unassembled WGS sequence"/>
</dbReference>
<keyword evidence="1" id="KW-0732">Signal</keyword>
<dbReference type="EMBL" id="MU001676">
    <property type="protein sequence ID" value="KAF2459237.1"/>
    <property type="molecule type" value="Genomic_DNA"/>
</dbReference>
<protein>
    <submittedName>
        <fullName evidence="2">Uncharacterized protein</fullName>
    </submittedName>
</protein>
<feature type="chain" id="PRO_5025570205" evidence="1">
    <location>
        <begin position="22"/>
        <end position="162"/>
    </location>
</feature>
<keyword evidence="3" id="KW-1185">Reference proteome</keyword>
<evidence type="ECO:0000256" key="1">
    <source>
        <dbReference type="SAM" id="SignalP"/>
    </source>
</evidence>
<name>A0A6A6P5Z2_9PEZI</name>
<evidence type="ECO:0000313" key="3">
    <source>
        <dbReference type="Proteomes" id="UP000799766"/>
    </source>
</evidence>
<sequence length="162" mass="17198">MGHRILRAVLLISGAFLLALGAGVAGTSSDAFDAMSDLREWLAAANRTSGLFEAVPDDYREGSSTSVLILRNRPAGYASVGGNGASSLASLVALVYAMADATTNSSLDLGPETPDADKGSVNMESWTCQLKTILPVHFMRQQVESDAEVYNKQHPLKEEPQV</sequence>
<proteinExistence type="predicted"/>
<organism evidence="2 3">
    <name type="scientific">Lineolata rhizophorae</name>
    <dbReference type="NCBI Taxonomy" id="578093"/>
    <lineage>
        <taxon>Eukaryota</taxon>
        <taxon>Fungi</taxon>
        <taxon>Dikarya</taxon>
        <taxon>Ascomycota</taxon>
        <taxon>Pezizomycotina</taxon>
        <taxon>Dothideomycetes</taxon>
        <taxon>Dothideomycetes incertae sedis</taxon>
        <taxon>Lineolatales</taxon>
        <taxon>Lineolataceae</taxon>
        <taxon>Lineolata</taxon>
    </lineage>
</organism>
<gene>
    <name evidence="2" type="ORF">BDY21DRAFT_362702</name>
</gene>